<dbReference type="Pfam" id="PF22830">
    <property type="entry name" value="CATSPERB_head"/>
    <property type="match status" value="1"/>
</dbReference>
<evidence type="ECO:0000259" key="3">
    <source>
        <dbReference type="Pfam" id="PF21548"/>
    </source>
</evidence>
<dbReference type="AlphaFoldDB" id="A0ABD1J5W6"/>
<feature type="transmembrane region" description="Helical" evidence="1">
    <location>
        <begin position="670"/>
        <end position="692"/>
    </location>
</feature>
<dbReference type="InterPro" id="IPR048788">
    <property type="entry name" value="CATSPERB_2nd"/>
</dbReference>
<evidence type="ECO:0000256" key="1">
    <source>
        <dbReference type="SAM" id="Phobius"/>
    </source>
</evidence>
<keyword evidence="7" id="KW-1185">Reference proteome</keyword>
<feature type="domain" description="Cation channel sperm-associated protein subunit beta C-terminal" evidence="2">
    <location>
        <begin position="441"/>
        <end position="693"/>
    </location>
</feature>
<dbReference type="PANTHER" id="PTHR14705">
    <property type="entry name" value="CATION CHANNEL SPERM-ASSOCIATED PROTEIN SUBUNIT BETA"/>
    <property type="match status" value="1"/>
</dbReference>
<feature type="domain" description="Cation channel sperm-associated auxiliary subunit beta 2nd" evidence="3">
    <location>
        <begin position="34"/>
        <end position="118"/>
    </location>
</feature>
<feature type="domain" description="CATSPERB Ig-like" evidence="5">
    <location>
        <begin position="337"/>
        <end position="437"/>
    </location>
</feature>
<dbReference type="InterPro" id="IPR048789">
    <property type="entry name" value="CATSPERB_C"/>
</dbReference>
<keyword evidence="1" id="KW-0812">Transmembrane</keyword>
<proteinExistence type="predicted"/>
<dbReference type="PANTHER" id="PTHR14705:SF0">
    <property type="entry name" value="CATION CHANNEL SPERM-ASSOCIATED AUXILIARY SUBUNIT BETA"/>
    <property type="match status" value="1"/>
</dbReference>
<name>A0ABD1J5W6_9TELE</name>
<keyword evidence="1" id="KW-1133">Transmembrane helix</keyword>
<reference evidence="6 7" key="1">
    <citation type="submission" date="2024-09" db="EMBL/GenBank/DDBJ databases">
        <title>A chromosome-level genome assembly of Gray's grenadier anchovy, Coilia grayii.</title>
        <authorList>
            <person name="Fu Z."/>
        </authorList>
    </citation>
    <scope>NUCLEOTIDE SEQUENCE [LARGE SCALE GENOMIC DNA]</scope>
    <source>
        <strain evidence="6">G4</strain>
        <tissue evidence="6">Muscle</tissue>
    </source>
</reference>
<dbReference type="EMBL" id="JBHFQA010000019">
    <property type="protein sequence ID" value="KAL2082571.1"/>
    <property type="molecule type" value="Genomic_DNA"/>
</dbReference>
<dbReference type="Pfam" id="PF22831">
    <property type="entry name" value="CATSPERB_Ig-like"/>
    <property type="match status" value="1"/>
</dbReference>
<evidence type="ECO:0008006" key="8">
    <source>
        <dbReference type="Google" id="ProtNLM"/>
    </source>
</evidence>
<dbReference type="InterPro" id="IPR053904">
    <property type="entry name" value="CATSPERB_Ig-like"/>
</dbReference>
<dbReference type="Pfam" id="PF21548">
    <property type="entry name" value="CATSPERB_2nd"/>
    <property type="match status" value="1"/>
</dbReference>
<keyword evidence="1" id="KW-0472">Membrane</keyword>
<accession>A0ABD1J5W6</accession>
<evidence type="ECO:0000259" key="4">
    <source>
        <dbReference type="Pfam" id="PF22830"/>
    </source>
</evidence>
<dbReference type="Proteomes" id="UP001591681">
    <property type="component" value="Unassembled WGS sequence"/>
</dbReference>
<dbReference type="InterPro" id="IPR053903">
    <property type="entry name" value="CATSPERB_head"/>
</dbReference>
<dbReference type="InterPro" id="IPR028748">
    <property type="entry name" value="CATSPERB"/>
</dbReference>
<feature type="domain" description="CATSPERB head" evidence="4">
    <location>
        <begin position="153"/>
        <end position="316"/>
    </location>
</feature>
<dbReference type="Pfam" id="PF15149">
    <property type="entry name" value="CATSPERB_C"/>
    <property type="match status" value="1"/>
</dbReference>
<gene>
    <name evidence="6" type="ORF">ACEWY4_022389</name>
</gene>
<protein>
    <recommendedName>
        <fullName evidence="8">Cation channel sperm-associated protein subunit beta</fullName>
    </recommendedName>
</protein>
<evidence type="ECO:0000259" key="5">
    <source>
        <dbReference type="Pfam" id="PF22831"/>
    </source>
</evidence>
<sequence>MLSVFTILKSGLKNEAKITPTFLPNYYPSGIFLRNTHVIIYGQEVWASSDRGASFQKLLSLKGDAVVDVLSCNYNSLLVLLTARGKVFIMRAGLERYSILNVVLTGATFLQCDHMGTLMAVKLDGTSPGGLSHRILPIDTLIQEDVQPFPTTLALQYISPVSVLLHEFPLTLATDLVSNLGTYHIGKIFSLRHGGEIAITDVFQTHFVPGFVYCARGDVLQPVNSLSIYEEPLQKFHLLNQKSDEKGTLAILTPQTTRGMPPPGFEPRHVGMTVVSPGLSSFIIVEASLGQALTRVTMPDPLFNRNLNAGRWLLFDTRPGNWSLHEGPCLHTLESVENLRHNALVRINVRETLSFTFKALKTDHSFSLTRFKKRMKVALTNPTAMRVTARHYWDKTNNHILTLTVYSHVCKKATTLVTVFIPEASLVCSRSSFTFTLENACPEGLSIVYLPSQPISDHEWIYGDPEDENDNKRLFDLPVNYRPPSQLGVLIPTTDNIYNADPSKPRPRQHYPVSKNTGRYKQCAGKASAAECGCTDALKVSPLAINSDCRQRVLRMIYPLLNFNITLFLRRANQADQPLRSPYFVTVTEVNNRTNWAVTGTHHTTTMTMMRRYLKDGFNRTFYNPKGLQISCYGSELFHFRISVIPGVVLCDLVEEVQIYVDKAPLAFPAAYVISCMTAIALGGFLVLGFLLKNISPPTPRNLRALLTRGRAKVAPETEDENQD</sequence>
<evidence type="ECO:0000313" key="6">
    <source>
        <dbReference type="EMBL" id="KAL2082571.1"/>
    </source>
</evidence>
<comment type="caution">
    <text evidence="6">The sequence shown here is derived from an EMBL/GenBank/DDBJ whole genome shotgun (WGS) entry which is preliminary data.</text>
</comment>
<evidence type="ECO:0000313" key="7">
    <source>
        <dbReference type="Proteomes" id="UP001591681"/>
    </source>
</evidence>
<evidence type="ECO:0000259" key="2">
    <source>
        <dbReference type="Pfam" id="PF15149"/>
    </source>
</evidence>
<organism evidence="6 7">
    <name type="scientific">Coilia grayii</name>
    <name type="common">Gray's grenadier anchovy</name>
    <dbReference type="NCBI Taxonomy" id="363190"/>
    <lineage>
        <taxon>Eukaryota</taxon>
        <taxon>Metazoa</taxon>
        <taxon>Chordata</taxon>
        <taxon>Craniata</taxon>
        <taxon>Vertebrata</taxon>
        <taxon>Euteleostomi</taxon>
        <taxon>Actinopterygii</taxon>
        <taxon>Neopterygii</taxon>
        <taxon>Teleostei</taxon>
        <taxon>Clupei</taxon>
        <taxon>Clupeiformes</taxon>
        <taxon>Clupeoidei</taxon>
        <taxon>Engraulidae</taxon>
        <taxon>Coilinae</taxon>
        <taxon>Coilia</taxon>
    </lineage>
</organism>